<dbReference type="OrthoDB" id="332044at2"/>
<organism evidence="1 2">
    <name type="scientific">Bacteriovorax stolpii</name>
    <name type="common">Bdellovibrio stolpii</name>
    <dbReference type="NCBI Taxonomy" id="960"/>
    <lineage>
        <taxon>Bacteria</taxon>
        <taxon>Pseudomonadati</taxon>
        <taxon>Bdellovibrionota</taxon>
        <taxon>Bacteriovoracia</taxon>
        <taxon>Bacteriovoracales</taxon>
        <taxon>Bacteriovoracaceae</taxon>
        <taxon>Bacteriovorax</taxon>
    </lineage>
</organism>
<dbReference type="RefSeq" id="WP_102244978.1">
    <property type="nucleotide sequence ID" value="NZ_CP025704.1"/>
</dbReference>
<gene>
    <name evidence="1" type="ORF">C0V70_16545</name>
</gene>
<reference evidence="1 2" key="1">
    <citation type="submission" date="2018-01" db="EMBL/GenBank/DDBJ databases">
        <title>Complete genome sequence of Bacteriovorax stolpii DSM12778.</title>
        <authorList>
            <person name="Tang B."/>
            <person name="Chang J."/>
        </authorList>
    </citation>
    <scope>NUCLEOTIDE SEQUENCE [LARGE SCALE GENOMIC DNA]</scope>
    <source>
        <strain evidence="1 2">DSM 12778</strain>
    </source>
</reference>
<dbReference type="EMBL" id="CP025704">
    <property type="protein sequence ID" value="AUN99687.1"/>
    <property type="molecule type" value="Genomic_DNA"/>
</dbReference>
<dbReference type="AlphaFoldDB" id="A0A2K9NW05"/>
<evidence type="ECO:0000313" key="2">
    <source>
        <dbReference type="Proteomes" id="UP000235584"/>
    </source>
</evidence>
<evidence type="ECO:0000313" key="1">
    <source>
        <dbReference type="EMBL" id="AUN99687.1"/>
    </source>
</evidence>
<protein>
    <submittedName>
        <fullName evidence="1">Uncharacterized protein</fullName>
    </submittedName>
</protein>
<dbReference type="KEGG" id="bsto:C0V70_16545"/>
<sequence length="188" mass="21855">MAAQYISLGILLIFSILSFVDGVYIHLLHYRLQEQTASKYEHYLHSLRALLFFLILLFIYYFRSSGIWLWIGCFFILFDYIIESIDMFAEKESRQELGGLPSFEYWLHGTLVMLRSLSLGLWFSSISLSRFNLNDSAMKAHLTGLSSLLIEQILISTLCVVGLHILLIFRPNALRAIQWQCCKNEVMK</sequence>
<name>A0A2K9NW05_BACTC</name>
<keyword evidence="2" id="KW-1185">Reference proteome</keyword>
<accession>A0A2K9NW05</accession>
<dbReference type="Proteomes" id="UP000235584">
    <property type="component" value="Chromosome"/>
</dbReference>
<proteinExistence type="predicted"/>